<evidence type="ECO:0000256" key="6">
    <source>
        <dbReference type="ARBA" id="ARBA00023014"/>
    </source>
</evidence>
<dbReference type="AlphaFoldDB" id="A0A369LZD5"/>
<dbReference type="Gene3D" id="3.30.70.20">
    <property type="match status" value="1"/>
</dbReference>
<organism evidence="8 9">
    <name type="scientific">Gordonibacter pamelaeae</name>
    <dbReference type="NCBI Taxonomy" id="471189"/>
    <lineage>
        <taxon>Bacteria</taxon>
        <taxon>Bacillati</taxon>
        <taxon>Actinomycetota</taxon>
        <taxon>Coriobacteriia</taxon>
        <taxon>Eggerthellales</taxon>
        <taxon>Eggerthellaceae</taxon>
        <taxon>Gordonibacter</taxon>
    </lineage>
</organism>
<dbReference type="InterPro" id="IPR017896">
    <property type="entry name" value="4Fe4S_Fe-S-bd"/>
</dbReference>
<dbReference type="RefSeq" id="WP_114569010.1">
    <property type="nucleotide sequence ID" value="NZ_CABMMS010000005.1"/>
</dbReference>
<keyword evidence="5" id="KW-0408">Iron</keyword>
<reference evidence="8 9" key="1">
    <citation type="journal article" date="2018" name="Elife">
        <title>Discovery and characterization of a prevalent human gut bacterial enzyme sufficient for the inactivation of a family of plant toxins.</title>
        <authorList>
            <person name="Koppel N."/>
            <person name="Bisanz J.E."/>
            <person name="Pandelia M.E."/>
            <person name="Turnbaugh P.J."/>
            <person name="Balskus E.P."/>
        </authorList>
    </citation>
    <scope>NUCLEOTIDE SEQUENCE [LARGE SCALE GENOMIC DNA]</scope>
    <source>
        <strain evidence="8 9">3C</strain>
    </source>
</reference>
<accession>A0A369LZD5</accession>
<keyword evidence="2" id="KW-0004">4Fe-4S</keyword>
<dbReference type="EMBL" id="PPTS01000005">
    <property type="protein sequence ID" value="RDB64891.1"/>
    <property type="molecule type" value="Genomic_DNA"/>
</dbReference>
<evidence type="ECO:0000256" key="2">
    <source>
        <dbReference type="ARBA" id="ARBA00022485"/>
    </source>
</evidence>
<protein>
    <submittedName>
        <fullName evidence="8">Oxidoreductase</fullName>
    </submittedName>
</protein>
<keyword evidence="4" id="KW-0677">Repeat</keyword>
<keyword evidence="6" id="KW-0411">Iron-sulfur</keyword>
<dbReference type="SUPFAM" id="SSF54862">
    <property type="entry name" value="4Fe-4S ferredoxins"/>
    <property type="match status" value="1"/>
</dbReference>
<evidence type="ECO:0000256" key="5">
    <source>
        <dbReference type="ARBA" id="ARBA00023004"/>
    </source>
</evidence>
<keyword evidence="9" id="KW-1185">Reference proteome</keyword>
<proteinExistence type="predicted"/>
<evidence type="ECO:0000256" key="1">
    <source>
        <dbReference type="ARBA" id="ARBA00004196"/>
    </source>
</evidence>
<dbReference type="GO" id="GO:0030313">
    <property type="term" value="C:cell envelope"/>
    <property type="evidence" value="ECO:0007669"/>
    <property type="project" value="UniProtKB-SubCell"/>
</dbReference>
<dbReference type="Proteomes" id="UP000254000">
    <property type="component" value="Unassembled WGS sequence"/>
</dbReference>
<dbReference type="PROSITE" id="PS51379">
    <property type="entry name" value="4FE4S_FER_2"/>
    <property type="match status" value="1"/>
</dbReference>
<evidence type="ECO:0000259" key="7">
    <source>
        <dbReference type="PROSITE" id="PS51379"/>
    </source>
</evidence>
<dbReference type="GO" id="GO:0051539">
    <property type="term" value="F:4 iron, 4 sulfur cluster binding"/>
    <property type="evidence" value="ECO:0007669"/>
    <property type="project" value="UniProtKB-KW"/>
</dbReference>
<evidence type="ECO:0000313" key="9">
    <source>
        <dbReference type="Proteomes" id="UP000254000"/>
    </source>
</evidence>
<dbReference type="OrthoDB" id="5432641at2"/>
<evidence type="ECO:0000313" key="8">
    <source>
        <dbReference type="EMBL" id="RDB64891.1"/>
    </source>
</evidence>
<comment type="caution">
    <text evidence="8">The sequence shown here is derived from an EMBL/GenBank/DDBJ whole genome shotgun (WGS) entry which is preliminary data.</text>
</comment>
<dbReference type="Pfam" id="PF13247">
    <property type="entry name" value="Fer4_11"/>
    <property type="match status" value="1"/>
</dbReference>
<dbReference type="GeneID" id="78359871"/>
<evidence type="ECO:0000256" key="4">
    <source>
        <dbReference type="ARBA" id="ARBA00022737"/>
    </source>
</evidence>
<feature type="domain" description="4Fe-4S ferredoxin-type" evidence="7">
    <location>
        <begin position="4"/>
        <end position="33"/>
    </location>
</feature>
<name>A0A369LZD5_9ACTN</name>
<comment type="subcellular location">
    <subcellularLocation>
        <location evidence="1">Cell envelope</location>
    </subcellularLocation>
</comment>
<keyword evidence="3" id="KW-0479">Metal-binding</keyword>
<dbReference type="PANTHER" id="PTHR43545">
    <property type="entry name" value="FORMATE DEHYDROGENASE, NITRATE-INDUCIBLE, IRON-SULFUR SUBUNIT"/>
    <property type="match status" value="1"/>
</dbReference>
<sequence>MGAKGLLVDYEWCSGCHTCEVACQLEHGYPSDQWGIKVHEVGPWEYTPKTWQYSYLPAPTDQCDLCADRVAKGHEPTCVKHCQAQVLKYGDLEDLAKELARKPKQTLFSCEAED</sequence>
<evidence type="ECO:0000256" key="3">
    <source>
        <dbReference type="ARBA" id="ARBA00022723"/>
    </source>
</evidence>
<gene>
    <name evidence="8" type="ORF">C1877_09235</name>
</gene>
<dbReference type="PANTHER" id="PTHR43545:SF4">
    <property type="entry name" value="IRON-SULFUR PROTEIN"/>
    <property type="match status" value="1"/>
</dbReference>
<dbReference type="GO" id="GO:0046872">
    <property type="term" value="F:metal ion binding"/>
    <property type="evidence" value="ECO:0007669"/>
    <property type="project" value="UniProtKB-KW"/>
</dbReference>
<dbReference type="InterPro" id="IPR051555">
    <property type="entry name" value="FDH_Electron_Transfer_Unit"/>
</dbReference>